<keyword evidence="1" id="KW-0812">Transmembrane</keyword>
<keyword evidence="1" id="KW-1133">Transmembrane helix</keyword>
<evidence type="ECO:0000313" key="5">
    <source>
        <dbReference type="Proteomes" id="UP000216797"/>
    </source>
</evidence>
<dbReference type="Pfam" id="PF11797">
    <property type="entry name" value="WxLIP_HBD"/>
    <property type="match status" value="1"/>
</dbReference>
<comment type="caution">
    <text evidence="4">The sequence shown here is derived from an EMBL/GenBank/DDBJ whole genome shotgun (WGS) entry which is preliminary data.</text>
</comment>
<dbReference type="AlphaFoldDB" id="A0A267HR77"/>
<dbReference type="EMBL" id="LHUG01000005">
    <property type="protein sequence ID" value="PAB00836.1"/>
    <property type="molecule type" value="Genomic_DNA"/>
</dbReference>
<organism evidence="4 5">
    <name type="scientific">Enterococcus canintestini</name>
    <dbReference type="NCBI Taxonomy" id="317010"/>
    <lineage>
        <taxon>Bacteria</taxon>
        <taxon>Bacillati</taxon>
        <taxon>Bacillota</taxon>
        <taxon>Bacilli</taxon>
        <taxon>Lactobacillales</taxon>
        <taxon>Enterococcaceae</taxon>
        <taxon>Enterococcus</taxon>
    </lineage>
</organism>
<keyword evidence="1" id="KW-0472">Membrane</keyword>
<proteinExistence type="predicted"/>
<dbReference type="InterPro" id="IPR010317">
    <property type="entry name" value="WxLIP_PGBD"/>
</dbReference>
<dbReference type="Pfam" id="PF06030">
    <property type="entry name" value="WxLIP_PGBD"/>
    <property type="match status" value="1"/>
</dbReference>
<evidence type="ECO:0000256" key="1">
    <source>
        <dbReference type="SAM" id="Phobius"/>
    </source>
</evidence>
<evidence type="ECO:0000259" key="2">
    <source>
        <dbReference type="Pfam" id="PF06030"/>
    </source>
</evidence>
<accession>A0A267HR77</accession>
<evidence type="ECO:0000313" key="4">
    <source>
        <dbReference type="EMBL" id="PAB00836.1"/>
    </source>
</evidence>
<sequence length="363" mass="40714">MNKKAWLGIILVYITGLFLGNATITYADESGEVEGGFSYEVIRPENQIDKGVGYFDLLMKPEQKQTVKIKLNNTGDKEITILVGAYGGKTNSGGVIEYSNNAIENDKSLKYPFESVVKVPKEVKLAANSSEDLNIEIAMPKSEFEGYIAGGILLQEKDAEGAKSQSQQGMVVNKFAYLTGMLLSEKKTDNIKQEMKLNRVYATSKNHRNVINVNYSNIQPDFVDGMTTDVQIMKADADEVVYDAKKSQMRMAPNSMIDFPVSLEGSEMVPGDYRAKILVTTEAGGRWEWEQKFTITDEEADKYNARDLTLVQEPGLNWRLILLIVGGLLLVLLLIYLIVRKMNKERRKKELIAKKLAAKKKKE</sequence>
<dbReference type="InterPro" id="IPR021759">
    <property type="entry name" value="WxLIP_HBD"/>
</dbReference>
<feature type="domain" description="WxL Interacting Protein host binding" evidence="3">
    <location>
        <begin position="167"/>
        <end position="304"/>
    </location>
</feature>
<dbReference type="Proteomes" id="UP000216797">
    <property type="component" value="Unassembled WGS sequence"/>
</dbReference>
<dbReference type="RefSeq" id="WP_095006464.1">
    <property type="nucleotide sequence ID" value="NZ_LHUG01000005.1"/>
</dbReference>
<feature type="transmembrane region" description="Helical" evidence="1">
    <location>
        <begin position="318"/>
        <end position="339"/>
    </location>
</feature>
<gene>
    <name evidence="4" type="ORF">AKL21_06160</name>
</gene>
<protein>
    <submittedName>
        <fullName evidence="4">Uncharacterized protein</fullName>
    </submittedName>
</protein>
<reference evidence="4 5" key="1">
    <citation type="submission" date="2015-08" db="EMBL/GenBank/DDBJ databases">
        <title>Enterococcus genome sequence.</title>
        <authorList>
            <person name="Acedo J.Z."/>
            <person name="Vederas J.C."/>
        </authorList>
    </citation>
    <scope>NUCLEOTIDE SEQUENCE [LARGE SCALE GENOMIC DNA]</scope>
    <source>
        <strain evidence="4 5">49</strain>
    </source>
</reference>
<feature type="domain" description="WxL Interacting Protein peptidoglycan binding" evidence="2">
    <location>
        <begin position="37"/>
        <end position="155"/>
    </location>
</feature>
<keyword evidence="5" id="KW-1185">Reference proteome</keyword>
<evidence type="ECO:0000259" key="3">
    <source>
        <dbReference type="Pfam" id="PF11797"/>
    </source>
</evidence>
<name>A0A267HR77_9ENTE</name>